<proteinExistence type="predicted"/>
<gene>
    <name evidence="3" type="ORF">CK203_007976</name>
</gene>
<accession>A0A438K1Y0</accession>
<evidence type="ECO:0000256" key="1">
    <source>
        <dbReference type="SAM" id="MobiDB-lite"/>
    </source>
</evidence>
<dbReference type="AlphaFoldDB" id="A0A438K1Y0"/>
<dbReference type="PANTHER" id="PTHR47592:SF27">
    <property type="entry name" value="OS08G0421700 PROTEIN"/>
    <property type="match status" value="1"/>
</dbReference>
<feature type="compositionally biased region" description="Basic and acidic residues" evidence="1">
    <location>
        <begin position="1"/>
        <end position="40"/>
    </location>
</feature>
<evidence type="ECO:0000313" key="3">
    <source>
        <dbReference type="EMBL" id="RVX15188.1"/>
    </source>
</evidence>
<feature type="domain" description="Retrovirus-related Pol polyprotein from transposon TNT 1-94-like beta-barrel" evidence="2">
    <location>
        <begin position="80"/>
        <end position="159"/>
    </location>
</feature>
<dbReference type="Proteomes" id="UP000288805">
    <property type="component" value="Unassembled WGS sequence"/>
</dbReference>
<sequence>MSVEDVILHSRIEEQNRNRDNVEKAKEFSSKTNVVEEKPKPKNNRKRTKKSNSKANLAETEVITVVISSKVSMVTNMKDWVVDFGATRHIYGNRSAFTSYTTVKEGEKQVFLGDSRSTPVIGKGKVLFKLTSRKVFALSDVLHVPNIRWNLVSVSLLGKARMRILFDSDKIVLTKDDIFVGKRLL</sequence>
<protein>
    <recommendedName>
        <fullName evidence="2">Retrovirus-related Pol polyprotein from transposon TNT 1-94-like beta-barrel domain-containing protein</fullName>
    </recommendedName>
</protein>
<feature type="region of interest" description="Disordered" evidence="1">
    <location>
        <begin position="1"/>
        <end position="54"/>
    </location>
</feature>
<reference evidence="3 4" key="1">
    <citation type="journal article" date="2018" name="PLoS Genet.">
        <title>Population sequencing reveals clonal diversity and ancestral inbreeding in the grapevine cultivar Chardonnay.</title>
        <authorList>
            <person name="Roach M.J."/>
            <person name="Johnson D.L."/>
            <person name="Bohlmann J."/>
            <person name="van Vuuren H.J."/>
            <person name="Jones S.J."/>
            <person name="Pretorius I.S."/>
            <person name="Schmidt S.A."/>
            <person name="Borneman A.R."/>
        </authorList>
    </citation>
    <scope>NUCLEOTIDE SEQUENCE [LARGE SCALE GENOMIC DNA]</scope>
    <source>
        <strain evidence="4">cv. Chardonnay</strain>
        <tissue evidence="3">Leaf</tissue>
    </source>
</reference>
<organism evidence="3 4">
    <name type="scientific">Vitis vinifera</name>
    <name type="common">Grape</name>
    <dbReference type="NCBI Taxonomy" id="29760"/>
    <lineage>
        <taxon>Eukaryota</taxon>
        <taxon>Viridiplantae</taxon>
        <taxon>Streptophyta</taxon>
        <taxon>Embryophyta</taxon>
        <taxon>Tracheophyta</taxon>
        <taxon>Spermatophyta</taxon>
        <taxon>Magnoliopsida</taxon>
        <taxon>eudicotyledons</taxon>
        <taxon>Gunneridae</taxon>
        <taxon>Pentapetalae</taxon>
        <taxon>rosids</taxon>
        <taxon>Vitales</taxon>
        <taxon>Vitaceae</taxon>
        <taxon>Viteae</taxon>
        <taxon>Vitis</taxon>
    </lineage>
</organism>
<dbReference type="InterPro" id="IPR054722">
    <property type="entry name" value="PolX-like_BBD"/>
</dbReference>
<name>A0A438K1Y0_VITVI</name>
<dbReference type="PANTHER" id="PTHR47592">
    <property type="entry name" value="PBF68 PROTEIN"/>
    <property type="match status" value="1"/>
</dbReference>
<comment type="caution">
    <text evidence="3">The sequence shown here is derived from an EMBL/GenBank/DDBJ whole genome shotgun (WGS) entry which is preliminary data.</text>
</comment>
<evidence type="ECO:0000259" key="2">
    <source>
        <dbReference type="Pfam" id="PF22936"/>
    </source>
</evidence>
<dbReference type="Pfam" id="PF22936">
    <property type="entry name" value="Pol_BBD"/>
    <property type="match status" value="1"/>
</dbReference>
<evidence type="ECO:0000313" key="4">
    <source>
        <dbReference type="Proteomes" id="UP000288805"/>
    </source>
</evidence>
<dbReference type="EMBL" id="QGNW01000019">
    <property type="protein sequence ID" value="RVX15188.1"/>
    <property type="molecule type" value="Genomic_DNA"/>
</dbReference>
<feature type="compositionally biased region" description="Basic residues" evidence="1">
    <location>
        <begin position="41"/>
        <end position="52"/>
    </location>
</feature>